<dbReference type="GO" id="GO:0031492">
    <property type="term" value="F:nucleosomal DNA binding"/>
    <property type="evidence" value="ECO:0000318"/>
    <property type="project" value="GO_Central"/>
</dbReference>
<proteinExistence type="predicted"/>
<dbReference type="Pfam" id="PF00538">
    <property type="entry name" value="Linker_histone"/>
    <property type="match status" value="1"/>
</dbReference>
<dbReference type="AlphaFoldDB" id="D8S4T4"/>
<evidence type="ECO:0000256" key="3">
    <source>
        <dbReference type="ARBA" id="ARBA00023242"/>
    </source>
</evidence>
<keyword evidence="2" id="KW-0238">DNA-binding</keyword>
<dbReference type="GO" id="GO:0003690">
    <property type="term" value="F:double-stranded DNA binding"/>
    <property type="evidence" value="ECO:0000318"/>
    <property type="project" value="GO_Central"/>
</dbReference>
<dbReference type="GO" id="GO:0005634">
    <property type="term" value="C:nucleus"/>
    <property type="evidence" value="ECO:0000318"/>
    <property type="project" value="GO_Central"/>
</dbReference>
<dbReference type="Proteomes" id="UP000001514">
    <property type="component" value="Unassembled WGS sequence"/>
</dbReference>
<dbReference type="PANTHER" id="PTHR11467">
    <property type="entry name" value="HISTONE H1"/>
    <property type="match status" value="1"/>
</dbReference>
<evidence type="ECO:0000313" key="6">
    <source>
        <dbReference type="Proteomes" id="UP000001514"/>
    </source>
</evidence>
<dbReference type="SUPFAM" id="SSF46785">
    <property type="entry name" value="Winged helix' DNA-binding domain"/>
    <property type="match status" value="1"/>
</dbReference>
<feature type="domain" description="H15" evidence="4">
    <location>
        <begin position="1"/>
        <end position="70"/>
    </location>
</feature>
<dbReference type="CDD" id="cd00073">
    <property type="entry name" value="H15"/>
    <property type="match status" value="1"/>
</dbReference>
<protein>
    <recommendedName>
        <fullName evidence="4">H15 domain-containing protein</fullName>
    </recommendedName>
</protein>
<organism evidence="6">
    <name type="scientific">Selaginella moellendorffii</name>
    <name type="common">Spikemoss</name>
    <dbReference type="NCBI Taxonomy" id="88036"/>
    <lineage>
        <taxon>Eukaryota</taxon>
        <taxon>Viridiplantae</taxon>
        <taxon>Streptophyta</taxon>
        <taxon>Embryophyta</taxon>
        <taxon>Tracheophyta</taxon>
        <taxon>Lycopodiopsida</taxon>
        <taxon>Selaginellales</taxon>
        <taxon>Selaginellaceae</taxon>
        <taxon>Selaginella</taxon>
    </lineage>
</organism>
<dbReference type="Gramene" id="EFJ20484">
    <property type="protein sequence ID" value="EFJ20484"/>
    <property type="gene ID" value="SELMODRAFT_27495"/>
</dbReference>
<dbReference type="GO" id="GO:0006334">
    <property type="term" value="P:nucleosome assembly"/>
    <property type="evidence" value="ECO:0007669"/>
    <property type="project" value="InterPro"/>
</dbReference>
<sequence>HPKYAVMVRDAIVSTKQRKGASALSIAKAIQSKHKGQLPDNFRKMLTLQLRKLVRSGRIVKDQSKFRCTP</sequence>
<dbReference type="PANTHER" id="PTHR11467:SF131">
    <property type="entry name" value="HISTONE H1"/>
    <property type="match status" value="1"/>
</dbReference>
<evidence type="ECO:0000256" key="2">
    <source>
        <dbReference type="ARBA" id="ARBA00023125"/>
    </source>
</evidence>
<accession>D8S4T4</accession>
<dbReference type="HOGENOM" id="CLU_2765468_0_0_1"/>
<dbReference type="GO" id="GO:0000786">
    <property type="term" value="C:nucleosome"/>
    <property type="evidence" value="ECO:0007669"/>
    <property type="project" value="InterPro"/>
</dbReference>
<dbReference type="PROSITE" id="PS51504">
    <property type="entry name" value="H15"/>
    <property type="match status" value="1"/>
</dbReference>
<reference evidence="5 6" key="1">
    <citation type="journal article" date="2011" name="Science">
        <title>The Selaginella genome identifies genetic changes associated with the evolution of vascular plants.</title>
        <authorList>
            <person name="Banks J.A."/>
            <person name="Nishiyama T."/>
            <person name="Hasebe M."/>
            <person name="Bowman J.L."/>
            <person name="Gribskov M."/>
            <person name="dePamphilis C."/>
            <person name="Albert V.A."/>
            <person name="Aono N."/>
            <person name="Aoyama T."/>
            <person name="Ambrose B.A."/>
            <person name="Ashton N.W."/>
            <person name="Axtell M.J."/>
            <person name="Barker E."/>
            <person name="Barker M.S."/>
            <person name="Bennetzen J.L."/>
            <person name="Bonawitz N.D."/>
            <person name="Chapple C."/>
            <person name="Cheng C."/>
            <person name="Correa L.G."/>
            <person name="Dacre M."/>
            <person name="DeBarry J."/>
            <person name="Dreyer I."/>
            <person name="Elias M."/>
            <person name="Engstrom E.M."/>
            <person name="Estelle M."/>
            <person name="Feng L."/>
            <person name="Finet C."/>
            <person name="Floyd S.K."/>
            <person name="Frommer W.B."/>
            <person name="Fujita T."/>
            <person name="Gramzow L."/>
            <person name="Gutensohn M."/>
            <person name="Harholt J."/>
            <person name="Hattori M."/>
            <person name="Heyl A."/>
            <person name="Hirai T."/>
            <person name="Hiwatashi Y."/>
            <person name="Ishikawa M."/>
            <person name="Iwata M."/>
            <person name="Karol K.G."/>
            <person name="Koehler B."/>
            <person name="Kolukisaoglu U."/>
            <person name="Kubo M."/>
            <person name="Kurata T."/>
            <person name="Lalonde S."/>
            <person name="Li K."/>
            <person name="Li Y."/>
            <person name="Litt A."/>
            <person name="Lyons E."/>
            <person name="Manning G."/>
            <person name="Maruyama T."/>
            <person name="Michael T.P."/>
            <person name="Mikami K."/>
            <person name="Miyazaki S."/>
            <person name="Morinaga S."/>
            <person name="Murata T."/>
            <person name="Mueller-Roeber B."/>
            <person name="Nelson D.R."/>
            <person name="Obara M."/>
            <person name="Oguri Y."/>
            <person name="Olmstead R.G."/>
            <person name="Onodera N."/>
            <person name="Petersen B.L."/>
            <person name="Pils B."/>
            <person name="Prigge M."/>
            <person name="Rensing S.A."/>
            <person name="Riano-Pachon D.M."/>
            <person name="Roberts A.W."/>
            <person name="Sato Y."/>
            <person name="Scheller H.V."/>
            <person name="Schulz B."/>
            <person name="Schulz C."/>
            <person name="Shakirov E.V."/>
            <person name="Shibagaki N."/>
            <person name="Shinohara N."/>
            <person name="Shippen D.E."/>
            <person name="Soerensen I."/>
            <person name="Sotooka R."/>
            <person name="Sugimoto N."/>
            <person name="Sugita M."/>
            <person name="Sumikawa N."/>
            <person name="Tanurdzic M."/>
            <person name="Theissen G."/>
            <person name="Ulvskov P."/>
            <person name="Wakazuki S."/>
            <person name="Weng J.K."/>
            <person name="Willats W.W."/>
            <person name="Wipf D."/>
            <person name="Wolf P.G."/>
            <person name="Yang L."/>
            <person name="Zimmer A.D."/>
            <person name="Zhu Q."/>
            <person name="Mitros T."/>
            <person name="Hellsten U."/>
            <person name="Loque D."/>
            <person name="Otillar R."/>
            <person name="Salamov A."/>
            <person name="Schmutz J."/>
            <person name="Shapiro H."/>
            <person name="Lindquist E."/>
            <person name="Lucas S."/>
            <person name="Rokhsar D."/>
            <person name="Grigoriev I.V."/>
        </authorList>
    </citation>
    <scope>NUCLEOTIDE SEQUENCE [LARGE SCALE GENOMIC DNA]</scope>
</reference>
<dbReference type="Gene3D" id="1.10.10.10">
    <property type="entry name" value="Winged helix-like DNA-binding domain superfamily/Winged helix DNA-binding domain"/>
    <property type="match status" value="1"/>
</dbReference>
<name>D8S4T4_SELML</name>
<keyword evidence="3" id="KW-0539">Nucleus</keyword>
<keyword evidence="6" id="KW-1185">Reference proteome</keyword>
<dbReference type="GO" id="GO:0030261">
    <property type="term" value="P:chromosome condensation"/>
    <property type="evidence" value="ECO:0000318"/>
    <property type="project" value="GO_Central"/>
</dbReference>
<comment type="subcellular location">
    <subcellularLocation>
        <location evidence="1">Nucleus</location>
    </subcellularLocation>
</comment>
<feature type="non-terminal residue" evidence="5">
    <location>
        <position position="70"/>
    </location>
</feature>
<dbReference type="InterPro" id="IPR036390">
    <property type="entry name" value="WH_DNA-bd_sf"/>
</dbReference>
<evidence type="ECO:0000259" key="4">
    <source>
        <dbReference type="PROSITE" id="PS51504"/>
    </source>
</evidence>
<feature type="non-terminal residue" evidence="5">
    <location>
        <position position="1"/>
    </location>
</feature>
<dbReference type="SMART" id="SM00526">
    <property type="entry name" value="H15"/>
    <property type="match status" value="1"/>
</dbReference>
<gene>
    <name evidence="5" type="ORF">SELMODRAFT_27495</name>
</gene>
<dbReference type="InterPro" id="IPR036388">
    <property type="entry name" value="WH-like_DNA-bd_sf"/>
</dbReference>
<dbReference type="InParanoid" id="D8S4T4"/>
<dbReference type="GO" id="GO:0045910">
    <property type="term" value="P:negative regulation of DNA recombination"/>
    <property type="evidence" value="ECO:0000318"/>
    <property type="project" value="GO_Central"/>
</dbReference>
<evidence type="ECO:0000256" key="1">
    <source>
        <dbReference type="ARBA" id="ARBA00004123"/>
    </source>
</evidence>
<dbReference type="OMA" id="DICIMIK"/>
<dbReference type="EMBL" id="GL377602">
    <property type="protein sequence ID" value="EFJ20484.1"/>
    <property type="molecule type" value="Genomic_DNA"/>
</dbReference>
<dbReference type="InterPro" id="IPR005818">
    <property type="entry name" value="Histone_H1/H5_H15"/>
</dbReference>
<dbReference type="KEGG" id="smo:SELMODRAFT_27495"/>
<evidence type="ECO:0000313" key="5">
    <source>
        <dbReference type="EMBL" id="EFJ20484.1"/>
    </source>
</evidence>